<evidence type="ECO:0000256" key="2">
    <source>
        <dbReference type="ARBA" id="ARBA00022692"/>
    </source>
</evidence>
<name>A0A0F9JL13_9ZZZZ</name>
<evidence type="ECO:0000256" key="3">
    <source>
        <dbReference type="ARBA" id="ARBA00022989"/>
    </source>
</evidence>
<comment type="subcellular location">
    <subcellularLocation>
        <location evidence="1">Membrane</location>
        <topology evidence="1">Multi-pass membrane protein</topology>
    </subcellularLocation>
</comment>
<keyword evidence="2" id="KW-0812">Transmembrane</keyword>
<proteinExistence type="predicted"/>
<evidence type="ECO:0000313" key="5">
    <source>
        <dbReference type="EMBL" id="KKM70544.1"/>
    </source>
</evidence>
<dbReference type="GO" id="GO:0016020">
    <property type="term" value="C:membrane"/>
    <property type="evidence" value="ECO:0007669"/>
    <property type="project" value="UniProtKB-SubCell"/>
</dbReference>
<dbReference type="InterPro" id="IPR023271">
    <property type="entry name" value="Aquaporin-like"/>
</dbReference>
<dbReference type="Gene3D" id="1.20.1080.10">
    <property type="entry name" value="Glycerol uptake facilitator protein"/>
    <property type="match status" value="1"/>
</dbReference>
<protein>
    <submittedName>
        <fullName evidence="5">Uncharacterized protein</fullName>
    </submittedName>
</protein>
<evidence type="ECO:0000256" key="1">
    <source>
        <dbReference type="ARBA" id="ARBA00004141"/>
    </source>
</evidence>
<comment type="caution">
    <text evidence="5">The sequence shown here is derived from an EMBL/GenBank/DDBJ whole genome shotgun (WGS) entry which is preliminary data.</text>
</comment>
<feature type="non-terminal residue" evidence="5">
    <location>
        <position position="1"/>
    </location>
</feature>
<dbReference type="AlphaFoldDB" id="A0A0F9JL13"/>
<sequence length="335" mass="37101">HLGCTYPDEPKYVIRSDGDSTYVSASTFEGTSFIYKAKRYYLDMTGEKLYIDDLVNNITYLLSDFTGLFGNQLPVTIGNIIGGGFFGLAYWYSTWSKAEQVTDGGLSVRLVDSTQGAIPGGQVIGEDENENLLIGRLPSPSQQMVSQNQMFAGEGKSEMLADSSQQVIPQNQLYDQKYITAAEVCIKELFQWCNQLGTVLTHLRSRALVLGFDEFSETLTKLQHQQNAKSPICLKDALTHKMVEDECPDFENYARGKGTIKFLSASDTVPASDRKRMTEFLQLCDEVETTAVKVMNPANYGTDITAGQSVLAGAVFELNELRFELNESFAALSHS</sequence>
<organism evidence="5">
    <name type="scientific">marine sediment metagenome</name>
    <dbReference type="NCBI Taxonomy" id="412755"/>
    <lineage>
        <taxon>unclassified sequences</taxon>
        <taxon>metagenomes</taxon>
        <taxon>ecological metagenomes</taxon>
    </lineage>
</organism>
<reference evidence="5" key="1">
    <citation type="journal article" date="2015" name="Nature">
        <title>Complex archaea that bridge the gap between prokaryotes and eukaryotes.</title>
        <authorList>
            <person name="Spang A."/>
            <person name="Saw J.H."/>
            <person name="Jorgensen S.L."/>
            <person name="Zaremba-Niedzwiedzka K."/>
            <person name="Martijn J."/>
            <person name="Lind A.E."/>
            <person name="van Eijk R."/>
            <person name="Schleper C."/>
            <person name="Guy L."/>
            <person name="Ettema T.J."/>
        </authorList>
    </citation>
    <scope>NUCLEOTIDE SEQUENCE</scope>
</reference>
<accession>A0A0F9JL13</accession>
<keyword evidence="4" id="KW-0472">Membrane</keyword>
<keyword evidence="3" id="KW-1133">Transmembrane helix</keyword>
<dbReference type="EMBL" id="LAZR01009798">
    <property type="protein sequence ID" value="KKM70544.1"/>
    <property type="molecule type" value="Genomic_DNA"/>
</dbReference>
<evidence type="ECO:0000256" key="4">
    <source>
        <dbReference type="ARBA" id="ARBA00023136"/>
    </source>
</evidence>
<gene>
    <name evidence="5" type="ORF">LCGC14_1439690</name>
</gene>